<dbReference type="Gene3D" id="2.60.120.200">
    <property type="match status" value="1"/>
</dbReference>
<comment type="similarity">
    <text evidence="1">Belongs to the glycosyl hydrolase 16 family.</text>
</comment>
<feature type="chain" id="PRO_5007469292" evidence="2">
    <location>
        <begin position="35"/>
        <end position="349"/>
    </location>
</feature>
<name>A0A136A0W8_9ALTE</name>
<evidence type="ECO:0000259" key="3">
    <source>
        <dbReference type="PROSITE" id="PS51762"/>
    </source>
</evidence>
<dbReference type="STRING" id="1799789.AX660_11860"/>
<dbReference type="InterPro" id="IPR000757">
    <property type="entry name" value="Beta-glucanase-like"/>
</dbReference>
<evidence type="ECO:0000256" key="1">
    <source>
        <dbReference type="ARBA" id="ARBA00006865"/>
    </source>
</evidence>
<comment type="caution">
    <text evidence="4">The sequence shown here is derived from an EMBL/GenBank/DDBJ whole genome shotgun (WGS) entry which is preliminary data.</text>
</comment>
<dbReference type="AlphaFoldDB" id="A0A136A0W8"/>
<evidence type="ECO:0000313" key="5">
    <source>
        <dbReference type="Proteomes" id="UP000070299"/>
    </source>
</evidence>
<organism evidence="4 5">
    <name type="scientific">Paraglaciecola hydrolytica</name>
    <dbReference type="NCBI Taxonomy" id="1799789"/>
    <lineage>
        <taxon>Bacteria</taxon>
        <taxon>Pseudomonadati</taxon>
        <taxon>Pseudomonadota</taxon>
        <taxon>Gammaproteobacteria</taxon>
        <taxon>Alteromonadales</taxon>
        <taxon>Alteromonadaceae</taxon>
        <taxon>Paraglaciecola</taxon>
    </lineage>
</organism>
<dbReference type="EMBL" id="LSNE01000005">
    <property type="protein sequence ID" value="KXI28881.1"/>
    <property type="molecule type" value="Genomic_DNA"/>
</dbReference>
<dbReference type="GO" id="GO:0004553">
    <property type="term" value="F:hydrolase activity, hydrolyzing O-glycosyl compounds"/>
    <property type="evidence" value="ECO:0007669"/>
    <property type="project" value="InterPro"/>
</dbReference>
<sequence length="349" mass="40825">MYFKYPTKWPQSHINWRPLVAALILSSAAHSVSANVLPLSDPNNTGGWVLNEEVSDEFEDSILDEDRWYVVGKFENGKPVYKDPDFPDREVWIGRAPSQFSGRNYRLEDGKLMLETRWEPDFPFSTQAGDPWGPDKIAGKYENITTAALINRKIFKYGYMEIHAKAADAEISSAFWMTRHESKNGQRNDTELELDMFEHFGSHRIPGQEHRDRDLWWTLHDWDPKLGQENGKNVTYTETKDLGFRVAEKFHTYGFEWTETGIRYFIDGKLFSEASRDTIDAWAKKRGFKKGYVIDKAMHIWLDQETFPWRGYPESKADLELNSPEDEKDDGIVDFEIEYVRVWQTPEKQ</sequence>
<dbReference type="PROSITE" id="PS51762">
    <property type="entry name" value="GH16_2"/>
    <property type="match status" value="1"/>
</dbReference>
<dbReference type="InterPro" id="IPR050546">
    <property type="entry name" value="Glycosyl_Hydrlase_16"/>
</dbReference>
<keyword evidence="2" id="KW-0732">Signal</keyword>
<dbReference type="Pfam" id="PF00722">
    <property type="entry name" value="Glyco_hydro_16"/>
    <property type="match status" value="1"/>
</dbReference>
<proteinExistence type="inferred from homology"/>
<dbReference type="PANTHER" id="PTHR10963">
    <property type="entry name" value="GLYCOSYL HYDROLASE-RELATED"/>
    <property type="match status" value="1"/>
</dbReference>
<reference evidence="5" key="1">
    <citation type="submission" date="2016-02" db="EMBL/GenBank/DDBJ databases">
        <authorList>
            <person name="Schultz-Johansen M."/>
            <person name="Glaring M.A."/>
            <person name="Bech P.K."/>
            <person name="Stougaard P."/>
        </authorList>
    </citation>
    <scope>NUCLEOTIDE SEQUENCE [LARGE SCALE GENOMIC DNA]</scope>
    <source>
        <strain evidence="5">S66</strain>
    </source>
</reference>
<feature type="signal peptide" evidence="2">
    <location>
        <begin position="1"/>
        <end position="34"/>
    </location>
</feature>
<dbReference type="SUPFAM" id="SSF49899">
    <property type="entry name" value="Concanavalin A-like lectins/glucanases"/>
    <property type="match status" value="1"/>
</dbReference>
<dbReference type="InterPro" id="IPR013320">
    <property type="entry name" value="ConA-like_dom_sf"/>
</dbReference>
<protein>
    <submittedName>
        <fullName evidence="4">Glycoside hydrolase</fullName>
    </submittedName>
</protein>
<gene>
    <name evidence="4" type="ORF">AX660_11860</name>
</gene>
<dbReference type="PANTHER" id="PTHR10963:SF55">
    <property type="entry name" value="GLYCOSIDE HYDROLASE FAMILY 16 PROTEIN"/>
    <property type="match status" value="1"/>
</dbReference>
<evidence type="ECO:0000313" key="4">
    <source>
        <dbReference type="EMBL" id="KXI28881.1"/>
    </source>
</evidence>
<keyword evidence="4" id="KW-0378">Hydrolase</keyword>
<dbReference type="GO" id="GO:0005975">
    <property type="term" value="P:carbohydrate metabolic process"/>
    <property type="evidence" value="ECO:0007669"/>
    <property type="project" value="InterPro"/>
</dbReference>
<dbReference type="Proteomes" id="UP000070299">
    <property type="component" value="Unassembled WGS sequence"/>
</dbReference>
<dbReference type="OrthoDB" id="9809583at2"/>
<feature type="domain" description="GH16" evidence="3">
    <location>
        <begin position="30"/>
        <end position="348"/>
    </location>
</feature>
<evidence type="ECO:0000256" key="2">
    <source>
        <dbReference type="SAM" id="SignalP"/>
    </source>
</evidence>
<dbReference type="RefSeq" id="WP_082768820.1">
    <property type="nucleotide sequence ID" value="NZ_LSNE01000005.1"/>
</dbReference>
<accession>A0A136A0W8</accession>
<dbReference type="SMR" id="A0A136A0W8"/>
<keyword evidence="5" id="KW-1185">Reference proteome</keyword>